<evidence type="ECO:0000313" key="1">
    <source>
        <dbReference type="EMBL" id="CAG8751093.1"/>
    </source>
</evidence>
<gene>
    <name evidence="1" type="ORF">RPERSI_LOCUS14192</name>
</gene>
<organism evidence="1 2">
    <name type="scientific">Racocetra persica</name>
    <dbReference type="NCBI Taxonomy" id="160502"/>
    <lineage>
        <taxon>Eukaryota</taxon>
        <taxon>Fungi</taxon>
        <taxon>Fungi incertae sedis</taxon>
        <taxon>Mucoromycota</taxon>
        <taxon>Glomeromycotina</taxon>
        <taxon>Glomeromycetes</taxon>
        <taxon>Diversisporales</taxon>
        <taxon>Gigasporaceae</taxon>
        <taxon>Racocetra</taxon>
    </lineage>
</organism>
<dbReference type="Proteomes" id="UP000789920">
    <property type="component" value="Unassembled WGS sequence"/>
</dbReference>
<comment type="caution">
    <text evidence="1">The sequence shown here is derived from an EMBL/GenBank/DDBJ whole genome shotgun (WGS) entry which is preliminary data.</text>
</comment>
<accession>A0ACA9QGG1</accession>
<sequence length="201" mass="24256">VFNEYLTDDEFIHVIYIEKLINEITNANETKDNNLQMEEENSLLKTKLNKSSDFTLKEIERIRKENLLLKQENKRVRNRCLLLKQENERVRNEYLLLKNKNDQTINDNKVLKTTIEQTNFINSEHSSDIIKTQRFKNKKRIFALEIERLLKKLNLINSSLAHIWRQFFKDDSNIEIIELKIKYLDKIIHYQLIPELINKLI</sequence>
<feature type="non-terminal residue" evidence="1">
    <location>
        <position position="1"/>
    </location>
</feature>
<proteinExistence type="predicted"/>
<dbReference type="EMBL" id="CAJVQC010032432">
    <property type="protein sequence ID" value="CAG8751093.1"/>
    <property type="molecule type" value="Genomic_DNA"/>
</dbReference>
<protein>
    <submittedName>
        <fullName evidence="1">25808_t:CDS:1</fullName>
    </submittedName>
</protein>
<keyword evidence="2" id="KW-1185">Reference proteome</keyword>
<name>A0ACA9QGG1_9GLOM</name>
<evidence type="ECO:0000313" key="2">
    <source>
        <dbReference type="Proteomes" id="UP000789920"/>
    </source>
</evidence>
<reference evidence="1" key="1">
    <citation type="submission" date="2021-06" db="EMBL/GenBank/DDBJ databases">
        <authorList>
            <person name="Kallberg Y."/>
            <person name="Tangrot J."/>
            <person name="Rosling A."/>
        </authorList>
    </citation>
    <scope>NUCLEOTIDE SEQUENCE</scope>
    <source>
        <strain evidence="1">MA461A</strain>
    </source>
</reference>